<evidence type="ECO:0000313" key="3">
    <source>
        <dbReference type="Proteomes" id="UP000034182"/>
    </source>
</evidence>
<feature type="compositionally biased region" description="Basic and acidic residues" evidence="1">
    <location>
        <begin position="58"/>
        <end position="75"/>
    </location>
</feature>
<reference evidence="2 3" key="2">
    <citation type="submission" date="2015-05" db="EMBL/GenBank/DDBJ databases">
        <title>Distinctive expansion of gene families associated with plant cell wall degradation and secondary metabolism in the genomes of grapevine trunk pathogens.</title>
        <authorList>
            <person name="Lawrence D.P."/>
            <person name="Travadon R."/>
            <person name="Rolshausen P.E."/>
            <person name="Baumgartner K."/>
        </authorList>
    </citation>
    <scope>NUCLEOTIDE SEQUENCE [LARGE SCALE GENOMIC DNA]</scope>
    <source>
        <strain evidence="2">DS831</strain>
    </source>
</reference>
<feature type="region of interest" description="Disordered" evidence="1">
    <location>
        <begin position="1"/>
        <end position="105"/>
    </location>
</feature>
<evidence type="ECO:0000256" key="1">
    <source>
        <dbReference type="SAM" id="MobiDB-lite"/>
    </source>
</evidence>
<evidence type="ECO:0000313" key="2">
    <source>
        <dbReference type="EMBL" id="KKY21113.1"/>
    </source>
</evidence>
<gene>
    <name evidence="2" type="ORF">UCDDS831_g04385</name>
</gene>
<sequence length="105" mass="11517">MTGYAIKLPKDLKESLASDFDGNFDSDREEAVEAPHHHAAENAPGREGHGSVSSDSSAEDREADGNGFDEKDRHKSIGSRLKRILSTDTKLPKLHKLSEGEEEET</sequence>
<comment type="caution">
    <text evidence="2">The sequence shown here is derived from an EMBL/GenBank/DDBJ whole genome shotgun (WGS) entry which is preliminary data.</text>
</comment>
<proteinExistence type="predicted"/>
<reference evidence="2 3" key="1">
    <citation type="submission" date="2015-03" db="EMBL/GenBank/DDBJ databases">
        <authorList>
            <person name="Morales-Cruz A."/>
            <person name="Amrine K.C."/>
            <person name="Cantu D."/>
        </authorList>
    </citation>
    <scope>NUCLEOTIDE SEQUENCE [LARGE SCALE GENOMIC DNA]</scope>
    <source>
        <strain evidence="2">DS831</strain>
    </source>
</reference>
<name>A0A0G2GBX4_9PEZI</name>
<feature type="compositionally biased region" description="Basic and acidic residues" evidence="1">
    <location>
        <begin position="25"/>
        <end position="49"/>
    </location>
</feature>
<dbReference type="EMBL" id="LAQI01000087">
    <property type="protein sequence ID" value="KKY21113.1"/>
    <property type="molecule type" value="Genomic_DNA"/>
</dbReference>
<dbReference type="AlphaFoldDB" id="A0A0G2GBX4"/>
<accession>A0A0G2GBX4</accession>
<organism evidence="2 3">
    <name type="scientific">Diplodia seriata</name>
    <dbReference type="NCBI Taxonomy" id="420778"/>
    <lineage>
        <taxon>Eukaryota</taxon>
        <taxon>Fungi</taxon>
        <taxon>Dikarya</taxon>
        <taxon>Ascomycota</taxon>
        <taxon>Pezizomycotina</taxon>
        <taxon>Dothideomycetes</taxon>
        <taxon>Dothideomycetes incertae sedis</taxon>
        <taxon>Botryosphaeriales</taxon>
        <taxon>Botryosphaeriaceae</taxon>
        <taxon>Diplodia</taxon>
    </lineage>
</organism>
<protein>
    <submittedName>
        <fullName evidence="2">Uncharacterized protein</fullName>
    </submittedName>
</protein>
<dbReference type="Proteomes" id="UP000034182">
    <property type="component" value="Unassembled WGS sequence"/>
</dbReference>